<reference evidence="2 3" key="1">
    <citation type="submission" date="2016-07" db="EMBL/GenBank/DDBJ databases">
        <title>Caryophanon tenue genome sequencing.</title>
        <authorList>
            <person name="Verma A."/>
            <person name="Pal Y."/>
            <person name="Krishnamurthi S."/>
        </authorList>
    </citation>
    <scope>NUCLEOTIDE SEQUENCE [LARGE SCALE GENOMIC DNA]</scope>
    <source>
        <strain evidence="2 3">DSM 14152</strain>
    </source>
</reference>
<comment type="caution">
    <text evidence="2">The sequence shown here is derived from an EMBL/GenBank/DDBJ whole genome shotgun (WGS) entry which is preliminary data.</text>
</comment>
<dbReference type="Pfam" id="PF13529">
    <property type="entry name" value="Peptidase_C39_2"/>
    <property type="match status" value="1"/>
</dbReference>
<dbReference type="EMBL" id="MASJ01000007">
    <property type="protein sequence ID" value="OCS86936.1"/>
    <property type="molecule type" value="Genomic_DNA"/>
</dbReference>
<gene>
    <name evidence="2" type="ORF">A6M13_12105</name>
</gene>
<dbReference type="Gene3D" id="3.90.70.10">
    <property type="entry name" value="Cysteine proteinases"/>
    <property type="match status" value="1"/>
</dbReference>
<dbReference type="RefSeq" id="WP_066544160.1">
    <property type="nucleotide sequence ID" value="NZ_MASJ01000007.1"/>
</dbReference>
<dbReference type="STRING" id="33978.A6M13_12105"/>
<sequence>MKKVLFVVLLSLIVSGCAERQLEVLSVEFSSGAVVEDVDIALLDGETEEVIETKRADEEGRVTFTDLKHNHPYMISNASLHEAVLSHPQRFTYTKEMTYIVFETHYAYNTQGLAVPAMIAPDSMKSGSAIVSLTSVLRYYDVPATMKEIYEAMPRTDFTVVDGHVQGPHPNEQFAGDAYTENGYVLAQPVAATAVQLLKKYEAAFSVYNASNLPNEEIMTIIRSGVPIIAWVTKDVADVQQGKPWQIRNTEETYTPITNLETVVIIGENAGKIQVLQSREGIKKYDTNRFLEMFQASGAQAVVIRK</sequence>
<evidence type="ECO:0000313" key="2">
    <source>
        <dbReference type="EMBL" id="OCS86936.1"/>
    </source>
</evidence>
<evidence type="ECO:0000313" key="3">
    <source>
        <dbReference type="Proteomes" id="UP000093199"/>
    </source>
</evidence>
<dbReference type="OrthoDB" id="1164310at2"/>
<accession>A0A1C0YID1</accession>
<feature type="domain" description="Peptidase C39-like" evidence="1">
    <location>
        <begin position="129"/>
        <end position="239"/>
    </location>
</feature>
<keyword evidence="3" id="KW-1185">Reference proteome</keyword>
<proteinExistence type="predicted"/>
<evidence type="ECO:0000259" key="1">
    <source>
        <dbReference type="Pfam" id="PF13529"/>
    </source>
</evidence>
<dbReference type="InterPro" id="IPR039564">
    <property type="entry name" value="Peptidase_C39-like"/>
</dbReference>
<dbReference type="PANTHER" id="PTHR37806">
    <property type="entry name" value="LMO0724 PROTEIN"/>
    <property type="match status" value="1"/>
</dbReference>
<name>A0A1C0YID1_9BACL</name>
<dbReference type="PANTHER" id="PTHR37806:SF1">
    <property type="entry name" value="PEPTIDASE C39-LIKE DOMAIN-CONTAINING PROTEIN"/>
    <property type="match status" value="1"/>
</dbReference>
<dbReference type="Proteomes" id="UP000093199">
    <property type="component" value="Unassembled WGS sequence"/>
</dbReference>
<dbReference type="PROSITE" id="PS51257">
    <property type="entry name" value="PROKAR_LIPOPROTEIN"/>
    <property type="match status" value="1"/>
</dbReference>
<organism evidence="2 3">
    <name type="scientific">Caryophanon tenue</name>
    <dbReference type="NCBI Taxonomy" id="33978"/>
    <lineage>
        <taxon>Bacteria</taxon>
        <taxon>Bacillati</taxon>
        <taxon>Bacillota</taxon>
        <taxon>Bacilli</taxon>
        <taxon>Bacillales</taxon>
        <taxon>Caryophanaceae</taxon>
        <taxon>Caryophanon</taxon>
    </lineage>
</organism>
<protein>
    <recommendedName>
        <fullName evidence="1">Peptidase C39-like domain-containing protein</fullName>
    </recommendedName>
</protein>
<dbReference type="AlphaFoldDB" id="A0A1C0YID1"/>